<dbReference type="GeneID" id="64665199"/>
<keyword evidence="3" id="KW-1185">Reference proteome</keyword>
<comment type="caution">
    <text evidence="2">The sequence shown here is derived from an EMBL/GenBank/DDBJ whole genome shotgun (WGS) entry which is preliminary data.</text>
</comment>
<evidence type="ECO:0008006" key="4">
    <source>
        <dbReference type="Google" id="ProtNLM"/>
    </source>
</evidence>
<evidence type="ECO:0000313" key="3">
    <source>
        <dbReference type="Proteomes" id="UP001195769"/>
    </source>
</evidence>
<organism evidence="2 3">
    <name type="scientific">Suillus fuscotomentosus</name>
    <dbReference type="NCBI Taxonomy" id="1912939"/>
    <lineage>
        <taxon>Eukaryota</taxon>
        <taxon>Fungi</taxon>
        <taxon>Dikarya</taxon>
        <taxon>Basidiomycota</taxon>
        <taxon>Agaricomycotina</taxon>
        <taxon>Agaricomycetes</taxon>
        <taxon>Agaricomycetidae</taxon>
        <taxon>Boletales</taxon>
        <taxon>Suillineae</taxon>
        <taxon>Suillaceae</taxon>
        <taxon>Suillus</taxon>
    </lineage>
</organism>
<keyword evidence="1" id="KW-0732">Signal</keyword>
<protein>
    <recommendedName>
        <fullName evidence="4">Secreted protein</fullName>
    </recommendedName>
</protein>
<feature type="signal peptide" evidence="1">
    <location>
        <begin position="1"/>
        <end position="27"/>
    </location>
</feature>
<dbReference type="EMBL" id="JABBWK010000002">
    <property type="protein sequence ID" value="KAG1907645.1"/>
    <property type="molecule type" value="Genomic_DNA"/>
</dbReference>
<evidence type="ECO:0000313" key="2">
    <source>
        <dbReference type="EMBL" id="KAG1907645.1"/>
    </source>
</evidence>
<reference evidence="2" key="1">
    <citation type="journal article" date="2020" name="New Phytol.">
        <title>Comparative genomics reveals dynamic genome evolution in host specialist ectomycorrhizal fungi.</title>
        <authorList>
            <person name="Lofgren L.A."/>
            <person name="Nguyen N.H."/>
            <person name="Vilgalys R."/>
            <person name="Ruytinx J."/>
            <person name="Liao H.L."/>
            <person name="Branco S."/>
            <person name="Kuo A."/>
            <person name="LaButti K."/>
            <person name="Lipzen A."/>
            <person name="Andreopoulos W."/>
            <person name="Pangilinan J."/>
            <person name="Riley R."/>
            <person name="Hundley H."/>
            <person name="Na H."/>
            <person name="Barry K."/>
            <person name="Grigoriev I.V."/>
            <person name="Stajich J.E."/>
            <person name="Kennedy P.G."/>
        </authorList>
    </citation>
    <scope>NUCLEOTIDE SEQUENCE</scope>
    <source>
        <strain evidence="2">FC203</strain>
    </source>
</reference>
<dbReference type="Proteomes" id="UP001195769">
    <property type="component" value="Unassembled WGS sequence"/>
</dbReference>
<dbReference type="RefSeq" id="XP_041233220.1">
    <property type="nucleotide sequence ID" value="XM_041370901.1"/>
</dbReference>
<gene>
    <name evidence="2" type="ORF">F5891DRAFT_207654</name>
</gene>
<name>A0AAD4EK15_9AGAM</name>
<accession>A0AAD4EK15</accession>
<dbReference type="AlphaFoldDB" id="A0AAD4EK15"/>
<evidence type="ECO:0000256" key="1">
    <source>
        <dbReference type="SAM" id="SignalP"/>
    </source>
</evidence>
<sequence length="145" mass="16612">MQRIKGCAYSQFLSIVMISLFFHGTHAISARYARDCPARLLRIGPDYRVHEEPCTIVRHSFSSSLIPSEDSYFVQDYFRSTCKRSAFHVNRVHDCRYCIKESVLALFSAAVAKCDVQRDTVSAISRCAFILVFAIRKRAKSAHRQ</sequence>
<feature type="chain" id="PRO_5042159405" description="Secreted protein" evidence="1">
    <location>
        <begin position="28"/>
        <end position="145"/>
    </location>
</feature>
<proteinExistence type="predicted"/>